<protein>
    <submittedName>
        <fullName evidence="6">ATP-binding protein</fullName>
    </submittedName>
</protein>
<feature type="region of interest" description="Disordered" evidence="4">
    <location>
        <begin position="660"/>
        <end position="688"/>
    </location>
</feature>
<comment type="similarity">
    <text evidence="1">Belongs to the AAA ATPase family.</text>
</comment>
<organism evidence="6 7">
    <name type="scientific">Streptomyces durmitorensis</name>
    <dbReference type="NCBI Taxonomy" id="319947"/>
    <lineage>
        <taxon>Bacteria</taxon>
        <taxon>Bacillati</taxon>
        <taxon>Actinomycetota</taxon>
        <taxon>Actinomycetes</taxon>
        <taxon>Kitasatosporales</taxon>
        <taxon>Streptomycetaceae</taxon>
        <taxon>Streptomyces</taxon>
    </lineage>
</organism>
<dbReference type="SUPFAM" id="SSF52540">
    <property type="entry name" value="P-loop containing nucleoside triphosphate hydrolases"/>
    <property type="match status" value="1"/>
</dbReference>
<dbReference type="InterPro" id="IPR027417">
    <property type="entry name" value="P-loop_NTPase"/>
</dbReference>
<gene>
    <name evidence="6" type="ORF">M4V62_39605</name>
</gene>
<proteinExistence type="inferred from homology"/>
<dbReference type="Proteomes" id="UP000829992">
    <property type="component" value="Chromosome"/>
</dbReference>
<evidence type="ECO:0000259" key="5">
    <source>
        <dbReference type="SMART" id="SM00382"/>
    </source>
</evidence>
<evidence type="ECO:0000256" key="3">
    <source>
        <dbReference type="ARBA" id="ARBA00022840"/>
    </source>
</evidence>
<evidence type="ECO:0000256" key="4">
    <source>
        <dbReference type="SAM" id="MobiDB-lite"/>
    </source>
</evidence>
<feature type="domain" description="AAA+ ATPase" evidence="5">
    <location>
        <begin position="443"/>
        <end position="575"/>
    </location>
</feature>
<keyword evidence="3 6" id="KW-0067">ATP-binding</keyword>
<sequence>MTAASMSTDDSWTEANQRYVSASLGVLKHIVGRSHEEADREETDGGDLLRLEEERVASRDAMSEPPALDRIASALALSDFERDVLLLCAGVELDSSVAAACATAHGDPVHRHATFGLTLAALPDAHWSALSPAAPLRRWHLVDLVHPQLPTTSPLRIDERVLHALAGLAYLDPRLSPLVRPVQVPEALPAALGDAAGRLASLWSDRGAHPHVQLHGPQRSDLLAVAAAGCTRAGLRPVRVRTADLHLPSAPSDRELLARLCERETVLGAVAWLLDVDEPEQAASALDFAAGTDAPLVLLAREPLCGPDSRPRGIAVSRLSPSDTRDAWTHALGTGTALRLHGGLDRVIGQFDLGVEAMRAAAEEVDRSLPAEAAGRQLWQACAAQARPTLDALTQRITPRATWGDLVLPAPQTEALHQLSAHARHRLRVLHDWGFAARGGRGLGTSALFAGPSGTGKTLAAEALAADLDLDLYRIDLSQVVSKYIGETEKNLRSVFDAAEAGGAVLLFDEADALFGKRSEVKDSHDRYANIEVSYLLQRMETYRGIAVLTTNLKDSLDSAFLRRLRFVVHFPFPDEELRAGIWRRAFPGSTPIDGLDPELLASLTITGGSIANIALSAAFLAAEDDLPVGTHHVLAAARTEYAKLEKVLTDTEVRGWVRPDDEALNPRSGGPRHRLDLADSPRRSEKH</sequence>
<evidence type="ECO:0000313" key="6">
    <source>
        <dbReference type="EMBL" id="UQT60695.1"/>
    </source>
</evidence>
<evidence type="ECO:0000256" key="2">
    <source>
        <dbReference type="ARBA" id="ARBA00022741"/>
    </source>
</evidence>
<keyword evidence="2" id="KW-0547">Nucleotide-binding</keyword>
<name>A0ABY4Q4S0_9ACTN</name>
<dbReference type="EMBL" id="CP097289">
    <property type="protein sequence ID" value="UQT60695.1"/>
    <property type="molecule type" value="Genomic_DNA"/>
</dbReference>
<evidence type="ECO:0000256" key="1">
    <source>
        <dbReference type="ARBA" id="ARBA00006914"/>
    </source>
</evidence>
<dbReference type="InterPro" id="IPR003593">
    <property type="entry name" value="AAA+_ATPase"/>
</dbReference>
<dbReference type="CDD" id="cd19481">
    <property type="entry name" value="RecA-like_protease"/>
    <property type="match status" value="1"/>
</dbReference>
<feature type="compositionally biased region" description="Basic and acidic residues" evidence="4">
    <location>
        <begin position="674"/>
        <end position="688"/>
    </location>
</feature>
<dbReference type="InterPro" id="IPR054472">
    <property type="entry name" value="WHD"/>
</dbReference>
<dbReference type="RefSeq" id="WP_249592028.1">
    <property type="nucleotide sequence ID" value="NZ_BAAAQL010000018.1"/>
</dbReference>
<evidence type="ECO:0000313" key="7">
    <source>
        <dbReference type="Proteomes" id="UP000829992"/>
    </source>
</evidence>
<dbReference type="Pfam" id="PF22977">
    <property type="entry name" value="WHD"/>
    <property type="match status" value="1"/>
</dbReference>
<dbReference type="InterPro" id="IPR003959">
    <property type="entry name" value="ATPase_AAA_core"/>
</dbReference>
<dbReference type="GO" id="GO:0005524">
    <property type="term" value="F:ATP binding"/>
    <property type="evidence" value="ECO:0007669"/>
    <property type="project" value="UniProtKB-KW"/>
</dbReference>
<dbReference type="InterPro" id="IPR050221">
    <property type="entry name" value="26S_Proteasome_ATPase"/>
</dbReference>
<reference evidence="6 7" key="1">
    <citation type="submission" date="2022-05" db="EMBL/GenBank/DDBJ databases">
        <authorList>
            <person name="Zhou X."/>
            <person name="Li K."/>
            <person name="Man Y."/>
        </authorList>
    </citation>
    <scope>NUCLEOTIDE SEQUENCE [LARGE SCALE GENOMIC DNA]</scope>
    <source>
        <strain evidence="6 7">MS405</strain>
    </source>
</reference>
<dbReference type="SMART" id="SM00382">
    <property type="entry name" value="AAA"/>
    <property type="match status" value="1"/>
</dbReference>
<dbReference type="Gene3D" id="3.40.50.300">
    <property type="entry name" value="P-loop containing nucleotide triphosphate hydrolases"/>
    <property type="match status" value="1"/>
</dbReference>
<dbReference type="PANTHER" id="PTHR23073">
    <property type="entry name" value="26S PROTEASOME REGULATORY SUBUNIT"/>
    <property type="match status" value="1"/>
</dbReference>
<dbReference type="Pfam" id="PF00004">
    <property type="entry name" value="AAA"/>
    <property type="match status" value="1"/>
</dbReference>
<keyword evidence="7" id="KW-1185">Reference proteome</keyword>
<accession>A0ABY4Q4S0</accession>